<gene>
    <name evidence="9" type="ORF">ACFFHU_12245</name>
</gene>
<reference evidence="9 10" key="1">
    <citation type="submission" date="2024-09" db="EMBL/GenBank/DDBJ databases">
        <authorList>
            <person name="Sun Q."/>
            <person name="Mori K."/>
        </authorList>
    </citation>
    <scope>NUCLEOTIDE SEQUENCE [LARGE SCALE GENOMIC DNA]</scope>
    <source>
        <strain evidence="9 10">TBRC 2205</strain>
    </source>
</reference>
<dbReference type="InterPro" id="IPR018044">
    <property type="entry name" value="Peptidase_S11"/>
</dbReference>
<evidence type="ECO:0000256" key="5">
    <source>
        <dbReference type="ARBA" id="ARBA00022984"/>
    </source>
</evidence>
<evidence type="ECO:0000256" key="2">
    <source>
        <dbReference type="ARBA" id="ARBA00022729"/>
    </source>
</evidence>
<dbReference type="InterPro" id="IPR012338">
    <property type="entry name" value="Beta-lactam/transpept-like"/>
</dbReference>
<comment type="caution">
    <text evidence="9">The sequence shown here is derived from an EMBL/GenBank/DDBJ whole genome shotgun (WGS) entry which is preliminary data.</text>
</comment>
<dbReference type="Pfam" id="PF00768">
    <property type="entry name" value="Peptidase_S11"/>
    <property type="match status" value="1"/>
</dbReference>
<dbReference type="GO" id="GO:0004180">
    <property type="term" value="F:carboxypeptidase activity"/>
    <property type="evidence" value="ECO:0007669"/>
    <property type="project" value="UniProtKB-KW"/>
</dbReference>
<proteinExistence type="inferred from homology"/>
<keyword evidence="3 9" id="KW-0378">Hydrolase</keyword>
<evidence type="ECO:0000256" key="1">
    <source>
        <dbReference type="ARBA" id="ARBA00007164"/>
    </source>
</evidence>
<keyword evidence="2" id="KW-0732">Signal</keyword>
<dbReference type="SUPFAM" id="SSF56601">
    <property type="entry name" value="beta-lactamase/transpeptidase-like"/>
    <property type="match status" value="1"/>
</dbReference>
<dbReference type="RefSeq" id="WP_377338282.1">
    <property type="nucleotide sequence ID" value="NZ_JBHLUE010000009.1"/>
</dbReference>
<evidence type="ECO:0000256" key="3">
    <source>
        <dbReference type="ARBA" id="ARBA00022801"/>
    </source>
</evidence>
<keyword evidence="9" id="KW-0645">Protease</keyword>
<dbReference type="Gene3D" id="3.40.710.10">
    <property type="entry name" value="DD-peptidase/beta-lactamase superfamily"/>
    <property type="match status" value="1"/>
</dbReference>
<dbReference type="InterPro" id="IPR006311">
    <property type="entry name" value="TAT_signal"/>
</dbReference>
<dbReference type="PANTHER" id="PTHR21581">
    <property type="entry name" value="D-ALANYL-D-ALANINE CARBOXYPEPTIDASE"/>
    <property type="match status" value="1"/>
</dbReference>
<keyword evidence="10" id="KW-1185">Reference proteome</keyword>
<sequence>MTNASPPEPPARRGRGPSRRTLLIALTLTAAVGAGGGAAVGLRGHDSTVAVADWVGDGATGVPEPGVTTAPPTPTAATLPASYRVPGAAPRLPWPATGQAHVEVQGIGPVGSSGGQTPRPIASVTKVMTAYVILRDHPLEPGAAGPTLTVTAAEAARYPRERAEGQSLVPVQAGERLTERQALIALLLPSADNVARILARWDAGSIEAFVAKMNATAADLGMRHTRYTDPSGLDAATTSTAADQVRLGHAALRSAALRQIVRLPSATIPVAGTVTNYNRLLGRSGVIGLKTGSMSAAGGCLLFAATRRVDGRTVTIVGAVFGQHGSVLSGLPQALSASERLITAVGAALDTHRVLRAGQPVAMPDGGRVAVPAQDLTVVGWPGLTYRLSTPDGGTVAAVSPAGTATTVRTEPA</sequence>
<evidence type="ECO:0000313" key="10">
    <source>
        <dbReference type="Proteomes" id="UP001589894"/>
    </source>
</evidence>
<evidence type="ECO:0000313" key="9">
    <source>
        <dbReference type="EMBL" id="MFC0564901.1"/>
    </source>
</evidence>
<keyword evidence="5" id="KW-0573">Peptidoglycan synthesis</keyword>
<keyword evidence="9" id="KW-0121">Carboxypeptidase</keyword>
<dbReference type="PRINTS" id="PR00725">
    <property type="entry name" value="DADACBPTASE1"/>
</dbReference>
<accession>A0ABV6NVU8</accession>
<keyword evidence="4" id="KW-0133">Cell shape</keyword>
<keyword evidence="6" id="KW-0961">Cell wall biogenesis/degradation</keyword>
<comment type="similarity">
    <text evidence="1 7">Belongs to the peptidase S11 family.</text>
</comment>
<evidence type="ECO:0000259" key="8">
    <source>
        <dbReference type="Pfam" id="PF00768"/>
    </source>
</evidence>
<dbReference type="EC" id="3.4.-.-" evidence="9"/>
<dbReference type="InterPro" id="IPR001967">
    <property type="entry name" value="Peptidase_S11_N"/>
</dbReference>
<dbReference type="PROSITE" id="PS51318">
    <property type="entry name" value="TAT"/>
    <property type="match status" value="1"/>
</dbReference>
<feature type="domain" description="Peptidase S11 D-alanyl-D-alanine carboxypeptidase A N-terminal" evidence="8">
    <location>
        <begin position="117"/>
        <end position="314"/>
    </location>
</feature>
<protein>
    <submittedName>
        <fullName evidence="9">D-alanyl-D-alanine carboxypeptidase family protein</fullName>
        <ecNumber evidence="9">3.4.-.-</ecNumber>
    </submittedName>
</protein>
<dbReference type="Proteomes" id="UP001589894">
    <property type="component" value="Unassembled WGS sequence"/>
</dbReference>
<evidence type="ECO:0000256" key="7">
    <source>
        <dbReference type="RuleBase" id="RU004016"/>
    </source>
</evidence>
<evidence type="ECO:0000256" key="6">
    <source>
        <dbReference type="ARBA" id="ARBA00023316"/>
    </source>
</evidence>
<name>A0ABV6NVU8_9ACTN</name>
<organism evidence="9 10">
    <name type="scientific">Plantactinospora siamensis</name>
    <dbReference type="NCBI Taxonomy" id="555372"/>
    <lineage>
        <taxon>Bacteria</taxon>
        <taxon>Bacillati</taxon>
        <taxon>Actinomycetota</taxon>
        <taxon>Actinomycetes</taxon>
        <taxon>Micromonosporales</taxon>
        <taxon>Micromonosporaceae</taxon>
        <taxon>Plantactinospora</taxon>
    </lineage>
</organism>
<evidence type="ECO:0000256" key="4">
    <source>
        <dbReference type="ARBA" id="ARBA00022960"/>
    </source>
</evidence>
<dbReference type="PANTHER" id="PTHR21581:SF33">
    <property type="entry name" value="D-ALANYL-D-ALANINE CARBOXYPEPTIDASE DACB"/>
    <property type="match status" value="1"/>
</dbReference>
<dbReference type="EMBL" id="JBHLUE010000009">
    <property type="protein sequence ID" value="MFC0564901.1"/>
    <property type="molecule type" value="Genomic_DNA"/>
</dbReference>